<dbReference type="SUPFAM" id="SSF144052">
    <property type="entry name" value="Thermophilic metalloprotease-like"/>
    <property type="match status" value="1"/>
</dbReference>
<reference evidence="2" key="1">
    <citation type="journal article" date="2022" name="Int. J. Syst. Evol. Microbiol.">
        <title>Pseudomonas aegrilactucae sp. nov. and Pseudomonas morbosilactucae sp. nov., pathogens causing bacterial rot of lettuce in Japan.</title>
        <authorList>
            <person name="Sawada H."/>
            <person name="Fujikawa T."/>
            <person name="Satou M."/>
        </authorList>
    </citation>
    <scope>NUCLEOTIDE SEQUENCE</scope>
    <source>
        <strain evidence="2">0166_1</strain>
    </source>
</reference>
<evidence type="ECO:0000313" key="3">
    <source>
        <dbReference type="Proteomes" id="UP001162834"/>
    </source>
</evidence>
<keyword evidence="1" id="KW-0479">Metal-binding</keyword>
<dbReference type="GO" id="GO:0047075">
    <property type="term" value="F:2,5-dihydroxypyridine 5,6-dioxygenase activity"/>
    <property type="evidence" value="ECO:0007669"/>
    <property type="project" value="UniProtKB-EC"/>
</dbReference>
<protein>
    <submittedName>
        <fullName evidence="2">2,5-dihydroxypyridine 5,6-dioxygenase</fullName>
        <ecNumber evidence="2">1.13.11.9</ecNumber>
    </submittedName>
</protein>
<evidence type="ECO:0000313" key="2">
    <source>
        <dbReference type="EMBL" id="UGS37293.1"/>
    </source>
</evidence>
<keyword evidence="3" id="KW-1185">Reference proteome</keyword>
<dbReference type="PANTHER" id="PTHR34448:SF1">
    <property type="entry name" value="BLL6088 PROTEIN"/>
    <property type="match status" value="1"/>
</dbReference>
<dbReference type="RefSeq" id="WP_259311350.1">
    <property type="nucleotide sequence ID" value="NZ_CP087164.1"/>
</dbReference>
<dbReference type="PANTHER" id="PTHR34448">
    <property type="entry name" value="AMINOPEPTIDASE"/>
    <property type="match status" value="1"/>
</dbReference>
<evidence type="ECO:0000256" key="1">
    <source>
        <dbReference type="ARBA" id="ARBA00022723"/>
    </source>
</evidence>
<keyword evidence="2" id="KW-0560">Oxidoreductase</keyword>
<dbReference type="Proteomes" id="UP001162834">
    <property type="component" value="Chromosome"/>
</dbReference>
<dbReference type="EC" id="1.13.11.9" evidence="2"/>
<dbReference type="Pfam" id="PF26233">
    <property type="entry name" value="NicX"/>
    <property type="match status" value="1"/>
</dbReference>
<proteinExistence type="predicted"/>
<dbReference type="GO" id="GO:0046872">
    <property type="term" value="F:metal ion binding"/>
    <property type="evidence" value="ECO:0007669"/>
    <property type="project" value="UniProtKB-KW"/>
</dbReference>
<dbReference type="EMBL" id="CP087164">
    <property type="protein sequence ID" value="UGS37293.1"/>
    <property type="molecule type" value="Genomic_DNA"/>
</dbReference>
<dbReference type="InterPro" id="IPR058739">
    <property type="entry name" value="NicX"/>
</dbReference>
<accession>A0A9E6Y015</accession>
<sequence length="359" mass="39551">MIRWAEFSDMCQRELELCKVAAGETVVVLSQAEDRLDYADAFVAAARRLGATAYNIRLGDTSSALSGSGVWTVGINPLTGNDSAMRALKDADLVIDLIFLLWSKEQLEILKAGARMLMCIEPITSLTSMFPTEDQRRRVELSERMLEKARTLRMTNAAGSDVTYRLDQYPVMGVYGYTDVPGRWDHWPAGFVLTGGNDDGVDGRVVVDRGDIIVAPFGRYVQEPIEFEIRAGRVVDLQGGLDADLLRDYIVGFQDDRGYAVSHIGWGCNENARWCHKANSVSGYGQEARAFYGNVMFALGPNQELGGTNDTPVHIDIPMRNCTIHLDDVPVLVDGEFVVPELKVEGARAGRGPEPAVDR</sequence>
<organism evidence="2 3">
    <name type="scientific">Capillimicrobium parvum</name>
    <dbReference type="NCBI Taxonomy" id="2884022"/>
    <lineage>
        <taxon>Bacteria</taxon>
        <taxon>Bacillati</taxon>
        <taxon>Actinomycetota</taxon>
        <taxon>Thermoleophilia</taxon>
        <taxon>Solirubrobacterales</taxon>
        <taxon>Capillimicrobiaceae</taxon>
        <taxon>Capillimicrobium</taxon>
    </lineage>
</organism>
<dbReference type="KEGG" id="sbae:DSM104329_03708"/>
<name>A0A9E6Y015_9ACTN</name>
<dbReference type="InterPro" id="IPR052170">
    <property type="entry name" value="M29_Exopeptidase"/>
</dbReference>
<gene>
    <name evidence="2" type="primary">nicX_6</name>
    <name evidence="2" type="ORF">DSM104329_03708</name>
</gene>
<dbReference type="AlphaFoldDB" id="A0A9E6Y015"/>